<gene>
    <name evidence="4" type="primary">csiD</name>
    <name evidence="4" type="ORF">M3202_20945</name>
</gene>
<evidence type="ECO:0000256" key="2">
    <source>
        <dbReference type="ARBA" id="ARBA00023002"/>
    </source>
</evidence>
<dbReference type="RefSeq" id="WP_251225167.1">
    <property type="nucleotide sequence ID" value="NZ_JAMBOL010000041.1"/>
</dbReference>
<name>A0A9X2DVX0_9BACI</name>
<sequence length="305" mass="35553">MSVTQSQTFSVSVHPGHKRIKQITLDTSLVKNFLQDLEEFPVQRLENVPFMRFHVAHTLKKHFGEELIHLLRDTLRDRKTGGFTVGLDEQADNFEAQLKFATAISYSIGIANFDDMSGEYYAAFDVKHSYDSDTFLRKAYRTLELHTDGVFVNQVTDWLLMMKLIEENAEGGESRILHLDDWEEMGAFSNHPLASFNFKYSYAHRKSKNVTDIVYDSIFYNKDNHICMRYNDQCTFPETEAQAEYLKEIQESIEQSDGTISISLPVGQLIMLNNHFWLHGREPFKQNEKLFRRLMRQRGVFANKI</sequence>
<dbReference type="GO" id="GO:0050498">
    <property type="term" value="F:oxidoreductase activity, acting on paired donors, with incorporation or reduction of molecular oxygen, with 2-oxoglutarate as one donor, and the other dehydrogenated"/>
    <property type="evidence" value="ECO:0007669"/>
    <property type="project" value="InterPro"/>
</dbReference>
<dbReference type="InterPro" id="IPR042098">
    <property type="entry name" value="TauD-like_sf"/>
</dbReference>
<dbReference type="Proteomes" id="UP001139179">
    <property type="component" value="Unassembled WGS sequence"/>
</dbReference>
<evidence type="ECO:0000313" key="5">
    <source>
        <dbReference type="Proteomes" id="UP001139179"/>
    </source>
</evidence>
<keyword evidence="2" id="KW-0560">Oxidoreductase</keyword>
<dbReference type="GO" id="GO:0005506">
    <property type="term" value="F:iron ion binding"/>
    <property type="evidence" value="ECO:0007669"/>
    <property type="project" value="InterPro"/>
</dbReference>
<evidence type="ECO:0000256" key="3">
    <source>
        <dbReference type="ARBA" id="ARBA00023004"/>
    </source>
</evidence>
<accession>A0A9X2DVX0</accession>
<comment type="caution">
    <text evidence="4">The sequence shown here is derived from an EMBL/GenBank/DDBJ whole genome shotgun (WGS) entry which is preliminary data.</text>
</comment>
<dbReference type="EMBL" id="JAMBOL010000041">
    <property type="protein sequence ID" value="MCM3716517.1"/>
    <property type="molecule type" value="Genomic_DNA"/>
</dbReference>
<protein>
    <submittedName>
        <fullName evidence="4">Carbon starvation induced protein CsiD</fullName>
    </submittedName>
</protein>
<organism evidence="4 5">
    <name type="scientific">Halalkalibacter oceani</name>
    <dbReference type="NCBI Taxonomy" id="1653776"/>
    <lineage>
        <taxon>Bacteria</taxon>
        <taxon>Bacillati</taxon>
        <taxon>Bacillota</taxon>
        <taxon>Bacilli</taxon>
        <taxon>Bacillales</taxon>
        <taxon>Bacillaceae</taxon>
        <taxon>Halalkalibacter</taxon>
    </lineage>
</organism>
<keyword evidence="5" id="KW-1185">Reference proteome</keyword>
<dbReference type="SUPFAM" id="SSF51197">
    <property type="entry name" value="Clavaminate synthase-like"/>
    <property type="match status" value="1"/>
</dbReference>
<keyword evidence="3" id="KW-0408">Iron</keyword>
<evidence type="ECO:0000256" key="1">
    <source>
        <dbReference type="ARBA" id="ARBA00022723"/>
    </source>
</evidence>
<dbReference type="NCBIfam" id="NF002814">
    <property type="entry name" value="PRK02963.1"/>
    <property type="match status" value="1"/>
</dbReference>
<dbReference type="Gene3D" id="3.60.130.10">
    <property type="entry name" value="Clavaminate synthase-like"/>
    <property type="match status" value="1"/>
</dbReference>
<dbReference type="AlphaFoldDB" id="A0A9X2DVX0"/>
<proteinExistence type="predicted"/>
<reference evidence="4" key="1">
    <citation type="submission" date="2022-05" db="EMBL/GenBank/DDBJ databases">
        <title>Comparative Genomics of Spacecraft Associated Microbes.</title>
        <authorList>
            <person name="Tran M.T."/>
            <person name="Wright A."/>
            <person name="Seuylemezian A."/>
            <person name="Eisen J."/>
            <person name="Coil D."/>
        </authorList>
    </citation>
    <scope>NUCLEOTIDE SEQUENCE</scope>
    <source>
        <strain evidence="4">214.1.1</strain>
    </source>
</reference>
<dbReference type="Pfam" id="PF08943">
    <property type="entry name" value="CsiD"/>
    <property type="match status" value="1"/>
</dbReference>
<dbReference type="InterPro" id="IPR015038">
    <property type="entry name" value="GlaH"/>
</dbReference>
<keyword evidence="1" id="KW-0479">Metal-binding</keyword>
<evidence type="ECO:0000313" key="4">
    <source>
        <dbReference type="EMBL" id="MCM3716517.1"/>
    </source>
</evidence>